<organism evidence="2 3">
    <name type="scientific">Plasmodium vivax Mauritania I</name>
    <dbReference type="NCBI Taxonomy" id="1035515"/>
    <lineage>
        <taxon>Eukaryota</taxon>
        <taxon>Sar</taxon>
        <taxon>Alveolata</taxon>
        <taxon>Apicomplexa</taxon>
        <taxon>Aconoidasida</taxon>
        <taxon>Haemosporida</taxon>
        <taxon>Plasmodiidae</taxon>
        <taxon>Plasmodium</taxon>
        <taxon>Plasmodium (Plasmodium)</taxon>
    </lineage>
</organism>
<dbReference type="EMBL" id="KQ235159">
    <property type="protein sequence ID" value="KMZ89629.1"/>
    <property type="molecule type" value="Genomic_DNA"/>
</dbReference>
<dbReference type="AlphaFoldDB" id="A0A0J9T3F2"/>
<dbReference type="InterPro" id="IPR022139">
    <property type="entry name" value="Fam-L/Fam-M-like_plasmodium"/>
</dbReference>
<dbReference type="Proteomes" id="UP000053776">
    <property type="component" value="Unassembled WGS sequence"/>
</dbReference>
<proteinExistence type="predicted"/>
<keyword evidence="1" id="KW-0812">Transmembrane</keyword>
<reference evidence="2 3" key="1">
    <citation type="submission" date="2011-08" db="EMBL/GenBank/DDBJ databases">
        <title>The Genome Sequence of Plasmodium vivax Mauritania I.</title>
        <authorList>
            <consortium name="The Broad Institute Genome Sequencing Platform"/>
            <consortium name="The Broad Institute Genome Sequencing Center for Infectious Disease"/>
            <person name="Neafsey D."/>
            <person name="Carlton J."/>
            <person name="Barnwell J."/>
            <person name="Collins W."/>
            <person name="Escalante A."/>
            <person name="Mullikin J."/>
            <person name="Saul A."/>
            <person name="Guigo R."/>
            <person name="Camara F."/>
            <person name="Young S.K."/>
            <person name="Zeng Q."/>
            <person name="Gargeya S."/>
            <person name="Fitzgerald M."/>
            <person name="Haas B."/>
            <person name="Abouelleil A."/>
            <person name="Alvarado L."/>
            <person name="Arachchi H.M."/>
            <person name="Berlin A."/>
            <person name="Brown A."/>
            <person name="Chapman S.B."/>
            <person name="Chen Z."/>
            <person name="Dunbar C."/>
            <person name="Freedman E."/>
            <person name="Gearin G."/>
            <person name="Gellesch M."/>
            <person name="Goldberg J."/>
            <person name="Griggs A."/>
            <person name="Gujja S."/>
            <person name="Heiman D."/>
            <person name="Howarth C."/>
            <person name="Larson L."/>
            <person name="Lui A."/>
            <person name="MacDonald P.J.P."/>
            <person name="Montmayeur A."/>
            <person name="Murphy C."/>
            <person name="Neiman D."/>
            <person name="Pearson M."/>
            <person name="Priest M."/>
            <person name="Roberts A."/>
            <person name="Saif S."/>
            <person name="Shea T."/>
            <person name="Shenoy N."/>
            <person name="Sisk P."/>
            <person name="Stolte C."/>
            <person name="Sykes S."/>
            <person name="Wortman J."/>
            <person name="Nusbaum C."/>
            <person name="Birren B."/>
        </authorList>
    </citation>
    <scope>NUCLEOTIDE SEQUENCE [LARGE SCALE GENOMIC DNA]</scope>
    <source>
        <strain evidence="2 3">Mauritania I</strain>
    </source>
</reference>
<feature type="transmembrane region" description="Helical" evidence="1">
    <location>
        <begin position="158"/>
        <end position="178"/>
    </location>
</feature>
<dbReference type="Pfam" id="PF12420">
    <property type="entry name" value="DUF3671"/>
    <property type="match status" value="2"/>
</dbReference>
<keyword evidence="1" id="KW-0472">Membrane</keyword>
<name>A0A0J9T3F2_PLAVI</name>
<protein>
    <recommendedName>
        <fullName evidence="4">Variable surface protein Vir35</fullName>
    </recommendedName>
</protein>
<accession>A0A0J9T3F2</accession>
<evidence type="ECO:0000313" key="2">
    <source>
        <dbReference type="EMBL" id="KMZ89629.1"/>
    </source>
</evidence>
<dbReference type="OrthoDB" id="10430453at2759"/>
<evidence type="ECO:0000313" key="3">
    <source>
        <dbReference type="Proteomes" id="UP000053776"/>
    </source>
</evidence>
<keyword evidence="1" id="KW-1133">Transmembrane helix</keyword>
<evidence type="ECO:0000256" key="1">
    <source>
        <dbReference type="SAM" id="Phobius"/>
    </source>
</evidence>
<gene>
    <name evidence="2" type="ORF">PVMG_06132</name>
</gene>
<feature type="transmembrane region" description="Helical" evidence="1">
    <location>
        <begin position="324"/>
        <end position="346"/>
    </location>
</feature>
<evidence type="ECO:0008006" key="4">
    <source>
        <dbReference type="Google" id="ProtNLM"/>
    </source>
</evidence>
<feature type="transmembrane region" description="Helical" evidence="1">
    <location>
        <begin position="110"/>
        <end position="129"/>
    </location>
</feature>
<sequence>MAKNELGTKSNYAGLTVNSSKYGDNKNLKNAKEHASIYAKLERCDSNNLEKYRKTLRRTYYKKKGLAKLDCYCEQKIFNKIDKIYEAAKNVNNDRNSINEIINQKYGLKFVLLCLYPLTGLIVPSLSLAQEGTNQNEDPYVKTILGKTGLPHDAATSISAILIISCFMVLSVIIYIIIKFIKYEKLKAGKGKMSNTFIKSLENRGKLDISSDIRTHRLLAKHEYQNEFPSTGVHNRVSYNRDNYKLEKGKGSNNTFQQLKKGRSNHVDDYMKSYKNRYSKKRGLKKLDCYYERLLFNSFNKLNKIVKDKNVNVGRFNRFICTKYGLPLILLSLLPLLAFAAPEIIIGKVHSKKVDTCTFTVKTTDSSKLATLTHEGCNYDEVKGPYLR</sequence>